<keyword evidence="2" id="KW-1185">Reference proteome</keyword>
<gene>
    <name evidence="1" type="ORF">LNP81_11525</name>
</gene>
<dbReference type="RefSeq" id="WP_230035952.1">
    <property type="nucleotide sequence ID" value="NZ_JAJJMM010000001.1"/>
</dbReference>
<sequence>MKTSLTKALLDPFFYYNLKNSCIPSLEHLPGSKTLGLLDTPKNQIEILLDGKKLKKLKIEDIANQFLLFPLYETNMIHKTEIIESGIYIEQLSIGHIGSYELKIDNFSIENICFHLVKYRDQLLFHYPTYQNKTFLFRKKSTLITYQNSFEVL</sequence>
<accession>A0ABS8ME34</accession>
<name>A0ABS8ME34_9FLAO</name>
<comment type="caution">
    <text evidence="1">The sequence shown here is derived from an EMBL/GenBank/DDBJ whole genome shotgun (WGS) entry which is preliminary data.</text>
</comment>
<dbReference type="EMBL" id="JAJJMM010000001">
    <property type="protein sequence ID" value="MCC9063618.1"/>
    <property type="molecule type" value="Genomic_DNA"/>
</dbReference>
<protein>
    <submittedName>
        <fullName evidence="1">Uncharacterized protein</fullName>
    </submittedName>
</protein>
<evidence type="ECO:0000313" key="1">
    <source>
        <dbReference type="EMBL" id="MCC9063618.1"/>
    </source>
</evidence>
<proteinExistence type="predicted"/>
<dbReference type="Proteomes" id="UP001430679">
    <property type="component" value="Unassembled WGS sequence"/>
</dbReference>
<organism evidence="1 2">
    <name type="scientific">Flavobacterium piscisymbiosum</name>
    <dbReference type="NCBI Taxonomy" id="2893753"/>
    <lineage>
        <taxon>Bacteria</taxon>
        <taxon>Pseudomonadati</taxon>
        <taxon>Bacteroidota</taxon>
        <taxon>Flavobacteriia</taxon>
        <taxon>Flavobacteriales</taxon>
        <taxon>Flavobacteriaceae</taxon>
        <taxon>Flavobacterium</taxon>
    </lineage>
</organism>
<reference evidence="1" key="1">
    <citation type="submission" date="2021-11" db="EMBL/GenBank/DDBJ databases">
        <title>Description of novel Flavobacterium species.</title>
        <authorList>
            <person name="Saticioglu I.B."/>
            <person name="Ay H."/>
            <person name="Altun S."/>
            <person name="Duman M."/>
        </authorList>
    </citation>
    <scope>NUCLEOTIDE SEQUENCE</scope>
    <source>
        <strain evidence="1">F-30</strain>
    </source>
</reference>
<evidence type="ECO:0000313" key="2">
    <source>
        <dbReference type="Proteomes" id="UP001430679"/>
    </source>
</evidence>